<feature type="region of interest" description="Disordered" evidence="1">
    <location>
        <begin position="1"/>
        <end position="105"/>
    </location>
</feature>
<dbReference type="EMBL" id="BDGG01000018">
    <property type="protein sequence ID" value="GAV08563.1"/>
    <property type="molecule type" value="Genomic_DNA"/>
</dbReference>
<organism evidence="2 3">
    <name type="scientific">Ramazzottius varieornatus</name>
    <name type="common">Water bear</name>
    <name type="synonym">Tardigrade</name>
    <dbReference type="NCBI Taxonomy" id="947166"/>
    <lineage>
        <taxon>Eukaryota</taxon>
        <taxon>Metazoa</taxon>
        <taxon>Ecdysozoa</taxon>
        <taxon>Tardigrada</taxon>
        <taxon>Eutardigrada</taxon>
        <taxon>Parachela</taxon>
        <taxon>Hypsibioidea</taxon>
        <taxon>Ramazzottiidae</taxon>
        <taxon>Ramazzottius</taxon>
    </lineage>
</organism>
<keyword evidence="3" id="KW-1185">Reference proteome</keyword>
<feature type="compositionally biased region" description="Gly residues" evidence="1">
    <location>
        <begin position="88"/>
        <end position="99"/>
    </location>
</feature>
<feature type="compositionally biased region" description="Polar residues" evidence="1">
    <location>
        <begin position="1"/>
        <end position="14"/>
    </location>
</feature>
<dbReference type="Proteomes" id="UP000186922">
    <property type="component" value="Unassembled WGS sequence"/>
</dbReference>
<protein>
    <submittedName>
        <fullName evidence="2">Uncharacterized protein</fullName>
    </submittedName>
</protein>
<sequence length="105" mass="10080">MSESSKNTNMNKGNAQDLGIQSGASSYGDTGDSGDGAGRGGQGAETEETKSRGTPGRTGGHADAGSGHMDAASKPHGEGTRGTDVNTAGGGGSGQGVGKGSKNLQ</sequence>
<evidence type="ECO:0000256" key="1">
    <source>
        <dbReference type="SAM" id="MobiDB-lite"/>
    </source>
</evidence>
<gene>
    <name evidence="2" type="primary">RvY_18232</name>
    <name evidence="2" type="synonym">RvY_18232.2</name>
    <name evidence="2" type="ORF">RvY_18232-2</name>
</gene>
<evidence type="ECO:0000313" key="3">
    <source>
        <dbReference type="Proteomes" id="UP000186922"/>
    </source>
</evidence>
<feature type="compositionally biased region" description="Gly residues" evidence="1">
    <location>
        <begin position="31"/>
        <end position="43"/>
    </location>
</feature>
<evidence type="ECO:0000313" key="2">
    <source>
        <dbReference type="EMBL" id="GAV08563.1"/>
    </source>
</evidence>
<feature type="compositionally biased region" description="Basic and acidic residues" evidence="1">
    <location>
        <begin position="71"/>
        <end position="81"/>
    </location>
</feature>
<reference evidence="2 3" key="1">
    <citation type="journal article" date="2016" name="Nat. Commun.">
        <title>Extremotolerant tardigrade genome and improved radiotolerance of human cultured cells by tardigrade-unique protein.</title>
        <authorList>
            <person name="Hashimoto T."/>
            <person name="Horikawa D.D."/>
            <person name="Saito Y."/>
            <person name="Kuwahara H."/>
            <person name="Kozuka-Hata H."/>
            <person name="Shin-I T."/>
            <person name="Minakuchi Y."/>
            <person name="Ohishi K."/>
            <person name="Motoyama A."/>
            <person name="Aizu T."/>
            <person name="Enomoto A."/>
            <person name="Kondo K."/>
            <person name="Tanaka S."/>
            <person name="Hara Y."/>
            <person name="Koshikawa S."/>
            <person name="Sagara H."/>
            <person name="Miura T."/>
            <person name="Yokobori S."/>
            <person name="Miyagawa K."/>
            <person name="Suzuki Y."/>
            <person name="Kubo T."/>
            <person name="Oyama M."/>
            <person name="Kohara Y."/>
            <person name="Fujiyama A."/>
            <person name="Arakawa K."/>
            <person name="Katayama T."/>
            <person name="Toyoda A."/>
            <person name="Kunieda T."/>
        </authorList>
    </citation>
    <scope>NUCLEOTIDE SEQUENCE [LARGE SCALE GENOMIC DNA]</scope>
    <source>
        <strain evidence="2 3">YOKOZUNA-1</strain>
    </source>
</reference>
<dbReference type="AlphaFoldDB" id="A0A1D1W6Q1"/>
<proteinExistence type="predicted"/>
<name>A0A1D1W6Q1_RAMVA</name>
<comment type="caution">
    <text evidence="2">The sequence shown here is derived from an EMBL/GenBank/DDBJ whole genome shotgun (WGS) entry which is preliminary data.</text>
</comment>
<accession>A0A1D1W6Q1</accession>